<dbReference type="Pfam" id="PF01490">
    <property type="entry name" value="Aa_trans"/>
    <property type="match status" value="1"/>
</dbReference>
<comment type="caution">
    <text evidence="10">The sequence shown here is derived from an EMBL/GenBank/DDBJ whole genome shotgun (WGS) entry which is preliminary data.</text>
</comment>
<evidence type="ECO:0000256" key="6">
    <source>
        <dbReference type="ARBA" id="ARBA00022989"/>
    </source>
</evidence>
<dbReference type="EMBL" id="CAJVPS010010898">
    <property type="protein sequence ID" value="CAG8661041.1"/>
    <property type="molecule type" value="Genomic_DNA"/>
</dbReference>
<dbReference type="InterPro" id="IPR013057">
    <property type="entry name" value="AA_transpt_TM"/>
</dbReference>
<keyword evidence="3" id="KW-0813">Transport</keyword>
<dbReference type="GO" id="GO:0016020">
    <property type="term" value="C:membrane"/>
    <property type="evidence" value="ECO:0007669"/>
    <property type="project" value="UniProtKB-SubCell"/>
</dbReference>
<feature type="domain" description="Amino acid transporter transmembrane" evidence="9">
    <location>
        <begin position="24"/>
        <end position="274"/>
    </location>
</feature>
<keyword evidence="4 8" id="KW-0812">Transmembrane</keyword>
<evidence type="ECO:0000256" key="1">
    <source>
        <dbReference type="ARBA" id="ARBA00004141"/>
    </source>
</evidence>
<sequence>MAAYCVIIGDTIPHVISSLFPHIANIPILDLFVQPSGLALISMVIIVLCIVVKGPLVKPELRGNEKGKWDFAHPQLFQAIGVISFAFVCHHNSLLIFDSLKKPTLNRFATVTHWSTGMSMLACILMALSGYLVFTDKTQGNILNNFPDNDPIVNVARFCFGFNMFTTLPLEAFVCREVIEIYFFNNESFSEKRHRLVTTLLVGGAMIISLITSDLGFVLELTGGFSATALAYILPPACFLRLTSGKWWTRKRLPAVLCIMFGVCVMFLSTFLSIAKAIKG</sequence>
<evidence type="ECO:0000256" key="8">
    <source>
        <dbReference type="SAM" id="Phobius"/>
    </source>
</evidence>
<evidence type="ECO:0000256" key="2">
    <source>
        <dbReference type="ARBA" id="ARBA00008066"/>
    </source>
</evidence>
<evidence type="ECO:0000256" key="3">
    <source>
        <dbReference type="ARBA" id="ARBA00022448"/>
    </source>
</evidence>
<feature type="transmembrane region" description="Helical" evidence="8">
    <location>
        <begin position="255"/>
        <end position="278"/>
    </location>
</feature>
<organism evidence="10 11">
    <name type="scientific">Ambispora leptoticha</name>
    <dbReference type="NCBI Taxonomy" id="144679"/>
    <lineage>
        <taxon>Eukaryota</taxon>
        <taxon>Fungi</taxon>
        <taxon>Fungi incertae sedis</taxon>
        <taxon>Mucoromycota</taxon>
        <taxon>Glomeromycotina</taxon>
        <taxon>Glomeromycetes</taxon>
        <taxon>Archaeosporales</taxon>
        <taxon>Ambisporaceae</taxon>
        <taxon>Ambispora</taxon>
    </lineage>
</organism>
<dbReference type="AlphaFoldDB" id="A0A9N9E519"/>
<feature type="transmembrane region" description="Helical" evidence="8">
    <location>
        <begin position="225"/>
        <end position="243"/>
    </location>
</feature>
<feature type="transmembrane region" description="Helical" evidence="8">
    <location>
        <begin position="196"/>
        <end position="219"/>
    </location>
</feature>
<dbReference type="OrthoDB" id="28208at2759"/>
<feature type="transmembrane region" description="Helical" evidence="8">
    <location>
        <begin position="117"/>
        <end position="134"/>
    </location>
</feature>
<accession>A0A9N9E519</accession>
<gene>
    <name evidence="10" type="ORF">ALEPTO_LOCUS10322</name>
</gene>
<evidence type="ECO:0000256" key="5">
    <source>
        <dbReference type="ARBA" id="ARBA00022970"/>
    </source>
</evidence>
<protein>
    <submittedName>
        <fullName evidence="10">7460_t:CDS:1</fullName>
    </submittedName>
</protein>
<reference evidence="10" key="1">
    <citation type="submission" date="2021-06" db="EMBL/GenBank/DDBJ databases">
        <authorList>
            <person name="Kallberg Y."/>
            <person name="Tangrot J."/>
            <person name="Rosling A."/>
        </authorList>
    </citation>
    <scope>NUCLEOTIDE SEQUENCE</scope>
    <source>
        <strain evidence="10">FL130A</strain>
    </source>
</reference>
<evidence type="ECO:0000313" key="10">
    <source>
        <dbReference type="EMBL" id="CAG8661041.1"/>
    </source>
</evidence>
<keyword evidence="6 8" id="KW-1133">Transmembrane helix</keyword>
<dbReference type="PANTHER" id="PTHR22950:SF458">
    <property type="entry name" value="SODIUM-COUPLED NEUTRAL AMINO ACID TRANSPORTER 11-RELATED"/>
    <property type="match status" value="1"/>
</dbReference>
<evidence type="ECO:0000313" key="11">
    <source>
        <dbReference type="Proteomes" id="UP000789508"/>
    </source>
</evidence>
<keyword evidence="7 8" id="KW-0472">Membrane</keyword>
<dbReference type="PANTHER" id="PTHR22950">
    <property type="entry name" value="AMINO ACID TRANSPORTER"/>
    <property type="match status" value="1"/>
</dbReference>
<dbReference type="GO" id="GO:0015179">
    <property type="term" value="F:L-amino acid transmembrane transporter activity"/>
    <property type="evidence" value="ECO:0007669"/>
    <property type="project" value="TreeGrafter"/>
</dbReference>
<feature type="transmembrane region" description="Helical" evidence="8">
    <location>
        <begin position="37"/>
        <end position="56"/>
    </location>
</feature>
<proteinExistence type="inferred from homology"/>
<comment type="subcellular location">
    <subcellularLocation>
        <location evidence="1">Membrane</location>
        <topology evidence="1">Multi-pass membrane protein</topology>
    </subcellularLocation>
</comment>
<evidence type="ECO:0000256" key="7">
    <source>
        <dbReference type="ARBA" id="ARBA00023136"/>
    </source>
</evidence>
<evidence type="ECO:0000259" key="9">
    <source>
        <dbReference type="Pfam" id="PF01490"/>
    </source>
</evidence>
<keyword evidence="5" id="KW-0029">Amino-acid transport</keyword>
<dbReference type="Proteomes" id="UP000789508">
    <property type="component" value="Unassembled WGS sequence"/>
</dbReference>
<evidence type="ECO:0000256" key="4">
    <source>
        <dbReference type="ARBA" id="ARBA00022692"/>
    </source>
</evidence>
<comment type="similarity">
    <text evidence="2">Belongs to the amino acid/polyamine transporter 2 family.</text>
</comment>
<name>A0A9N9E519_9GLOM</name>
<keyword evidence="11" id="KW-1185">Reference proteome</keyword>
<dbReference type="GO" id="GO:0005783">
    <property type="term" value="C:endoplasmic reticulum"/>
    <property type="evidence" value="ECO:0007669"/>
    <property type="project" value="TreeGrafter"/>
</dbReference>